<name>A0A8X6SNM2_TRICX</name>
<accession>A0A8X6SNM2</accession>
<reference evidence="1" key="1">
    <citation type="submission" date="2020-08" db="EMBL/GenBank/DDBJ databases">
        <title>Multicomponent nature underlies the extraordinary mechanical properties of spider dragline silk.</title>
        <authorList>
            <person name="Kono N."/>
            <person name="Nakamura H."/>
            <person name="Mori M."/>
            <person name="Yoshida Y."/>
            <person name="Ohtoshi R."/>
            <person name="Malay A.D."/>
            <person name="Moran D.A.P."/>
            <person name="Tomita M."/>
            <person name="Numata K."/>
            <person name="Arakawa K."/>
        </authorList>
    </citation>
    <scope>NUCLEOTIDE SEQUENCE</scope>
</reference>
<dbReference type="AlphaFoldDB" id="A0A8X6SNM2"/>
<organism evidence="1 2">
    <name type="scientific">Trichonephila clavipes</name>
    <name type="common">Golden silk orbweaver</name>
    <name type="synonym">Nephila clavipes</name>
    <dbReference type="NCBI Taxonomy" id="2585209"/>
    <lineage>
        <taxon>Eukaryota</taxon>
        <taxon>Metazoa</taxon>
        <taxon>Ecdysozoa</taxon>
        <taxon>Arthropoda</taxon>
        <taxon>Chelicerata</taxon>
        <taxon>Arachnida</taxon>
        <taxon>Araneae</taxon>
        <taxon>Araneomorphae</taxon>
        <taxon>Entelegynae</taxon>
        <taxon>Araneoidea</taxon>
        <taxon>Nephilidae</taxon>
        <taxon>Trichonephila</taxon>
    </lineage>
</organism>
<evidence type="ECO:0000313" key="1">
    <source>
        <dbReference type="EMBL" id="GFY12327.1"/>
    </source>
</evidence>
<comment type="caution">
    <text evidence="1">The sequence shown here is derived from an EMBL/GenBank/DDBJ whole genome shotgun (WGS) entry which is preliminary data.</text>
</comment>
<dbReference type="EMBL" id="BMAU01021313">
    <property type="protein sequence ID" value="GFY12327.1"/>
    <property type="molecule type" value="Genomic_DNA"/>
</dbReference>
<dbReference type="Proteomes" id="UP000887159">
    <property type="component" value="Unassembled WGS sequence"/>
</dbReference>
<protein>
    <submittedName>
        <fullName evidence="1">Uncharacterized protein</fullName>
    </submittedName>
</protein>
<sequence>MFDPSSFADPTPLAHADVSRDVFPRGSTSQVSFSPSCLSKGVGAMKAEPENSIITMIYLVKKTNLQQSIHKENVK</sequence>
<evidence type="ECO:0000313" key="2">
    <source>
        <dbReference type="Proteomes" id="UP000887159"/>
    </source>
</evidence>
<gene>
    <name evidence="1" type="ORF">TNCV_284301</name>
</gene>
<keyword evidence="2" id="KW-1185">Reference proteome</keyword>
<proteinExistence type="predicted"/>